<protein>
    <submittedName>
        <fullName evidence="1">Uncharacterized protein</fullName>
    </submittedName>
</protein>
<accession>A0ABM9VNP9</accession>
<keyword evidence="2" id="KW-1185">Reference proteome</keyword>
<organism evidence="1 2">
    <name type="scientific">Agrobacterium genomosp. 13 str. CFBP 6927</name>
    <dbReference type="NCBI Taxonomy" id="1183428"/>
    <lineage>
        <taxon>Bacteria</taxon>
        <taxon>Pseudomonadati</taxon>
        <taxon>Pseudomonadota</taxon>
        <taxon>Alphaproteobacteria</taxon>
        <taxon>Hyphomicrobiales</taxon>
        <taxon>Rhizobiaceae</taxon>
        <taxon>Rhizobium/Agrobacterium group</taxon>
        <taxon>Agrobacterium</taxon>
        <taxon>Agrobacterium tumefaciens complex</taxon>
    </lineage>
</organism>
<sequence>MVSRYLKSHAINYITQNLLRIKSLSLGGEYVGFSEIDRCCGCFCRGDFRCCRFSGRRCG</sequence>
<evidence type="ECO:0000313" key="2">
    <source>
        <dbReference type="Proteomes" id="UP000191812"/>
    </source>
</evidence>
<gene>
    <name evidence="1" type="ORF">AGR13a_Lc90299</name>
</gene>
<name>A0ABM9VNP9_9HYPH</name>
<evidence type="ECO:0000313" key="1">
    <source>
        <dbReference type="EMBL" id="CUX65369.1"/>
    </source>
</evidence>
<proteinExistence type="predicted"/>
<dbReference type="Proteomes" id="UP000191812">
    <property type="component" value="Unassembled WGS sequence"/>
</dbReference>
<comment type="caution">
    <text evidence="1">The sequence shown here is derived from an EMBL/GenBank/DDBJ whole genome shotgun (WGS) entry which is preliminary data.</text>
</comment>
<dbReference type="EMBL" id="FBWH01000048">
    <property type="protein sequence ID" value="CUX65369.1"/>
    <property type="molecule type" value="Genomic_DNA"/>
</dbReference>
<reference evidence="1 2" key="1">
    <citation type="submission" date="2016-01" db="EMBL/GenBank/DDBJ databases">
        <authorList>
            <person name="Regsiter A."/>
            <person name="william w."/>
        </authorList>
    </citation>
    <scope>NUCLEOTIDE SEQUENCE [LARGE SCALE GENOMIC DNA]</scope>
    <source>
        <strain evidence="1 2">CFBP 6927</strain>
    </source>
</reference>